<organism evidence="1 2">
    <name type="scientific">Camellia lanceoleosa</name>
    <dbReference type="NCBI Taxonomy" id="1840588"/>
    <lineage>
        <taxon>Eukaryota</taxon>
        <taxon>Viridiplantae</taxon>
        <taxon>Streptophyta</taxon>
        <taxon>Embryophyta</taxon>
        <taxon>Tracheophyta</taxon>
        <taxon>Spermatophyta</taxon>
        <taxon>Magnoliopsida</taxon>
        <taxon>eudicotyledons</taxon>
        <taxon>Gunneridae</taxon>
        <taxon>Pentapetalae</taxon>
        <taxon>asterids</taxon>
        <taxon>Ericales</taxon>
        <taxon>Theaceae</taxon>
        <taxon>Camellia</taxon>
    </lineage>
</organism>
<reference evidence="1 2" key="1">
    <citation type="journal article" date="2022" name="Plant J.">
        <title>Chromosome-level genome of Camellia lanceoleosa provides a valuable resource for understanding genome evolution and self-incompatibility.</title>
        <authorList>
            <person name="Gong W."/>
            <person name="Xiao S."/>
            <person name="Wang L."/>
            <person name="Liao Z."/>
            <person name="Chang Y."/>
            <person name="Mo W."/>
            <person name="Hu G."/>
            <person name="Li W."/>
            <person name="Zhao G."/>
            <person name="Zhu H."/>
            <person name="Hu X."/>
            <person name="Ji K."/>
            <person name="Xiang X."/>
            <person name="Song Q."/>
            <person name="Yuan D."/>
            <person name="Jin S."/>
            <person name="Zhang L."/>
        </authorList>
    </citation>
    <scope>NUCLEOTIDE SEQUENCE [LARGE SCALE GENOMIC DNA]</scope>
    <source>
        <strain evidence="1">SQ_2022a</strain>
    </source>
</reference>
<protein>
    <submittedName>
        <fullName evidence="1">Pentatricopeptide repeat-containing protein</fullName>
    </submittedName>
</protein>
<name>A0ACC0J4K9_9ERIC</name>
<evidence type="ECO:0000313" key="1">
    <source>
        <dbReference type="EMBL" id="KAI8032849.1"/>
    </source>
</evidence>
<keyword evidence="2" id="KW-1185">Reference proteome</keyword>
<sequence>MDFQRKSESPNLSTTQIPNSFPDEPSSAFYDHLIDGASRQKDFAIVLSLLNKRSRDGFFNTTNTFNFISTDLSQTLASLDRGFTRKSAFDALVSRLSRLGRPLRP</sequence>
<comment type="caution">
    <text evidence="1">The sequence shown here is derived from an EMBL/GenBank/DDBJ whole genome shotgun (WGS) entry which is preliminary data.</text>
</comment>
<dbReference type="EMBL" id="CM045758">
    <property type="protein sequence ID" value="KAI8032849.1"/>
    <property type="molecule type" value="Genomic_DNA"/>
</dbReference>
<gene>
    <name evidence="1" type="ORF">LOK49_LG01G02545</name>
</gene>
<evidence type="ECO:0000313" key="2">
    <source>
        <dbReference type="Proteomes" id="UP001060215"/>
    </source>
</evidence>
<proteinExistence type="predicted"/>
<accession>A0ACC0J4K9</accession>
<dbReference type="Proteomes" id="UP001060215">
    <property type="component" value="Chromosome 1"/>
</dbReference>